<evidence type="ECO:0000313" key="1">
    <source>
        <dbReference type="EMBL" id="USN14476.1"/>
    </source>
</evidence>
<dbReference type="EMBL" id="ON529855">
    <property type="protein sequence ID" value="USN14476.1"/>
    <property type="molecule type" value="Genomic_DNA"/>
</dbReference>
<dbReference type="Proteomes" id="UP001057221">
    <property type="component" value="Segment"/>
</dbReference>
<reference evidence="1 2" key="1">
    <citation type="submission" date="2022-05" db="EMBL/GenBank/DDBJ databases">
        <authorList>
            <person name="Friedrich I."/>
            <person name="Poehlein A."/>
            <person name="Schneider D."/>
            <person name="Hertel R."/>
            <person name="Daniel R."/>
        </authorList>
    </citation>
    <scope>NUCLEOTIDE SEQUENCE [LARGE SCALE GENOMIC DNA]</scope>
</reference>
<organism evidence="1 2">
    <name type="scientific">Brevundimonas phage vB_BpoS-Domovoi</name>
    <dbReference type="NCBI Taxonomy" id="2948598"/>
    <lineage>
        <taxon>Viruses</taxon>
        <taxon>Duplodnaviria</taxon>
        <taxon>Heunggongvirae</taxon>
        <taxon>Uroviricota</taxon>
        <taxon>Caudoviricetes</taxon>
        <taxon>Jeanschmidtviridae</taxon>
        <taxon>Marchewkavirus</taxon>
        <taxon>Marchewkavirus domovoi</taxon>
    </lineage>
</organism>
<keyword evidence="2" id="KW-1185">Reference proteome</keyword>
<evidence type="ECO:0000313" key="2">
    <source>
        <dbReference type="Proteomes" id="UP001057221"/>
    </source>
</evidence>
<sequence>MTADQETLDLYYALHRNDYGVRPVMAGVTVAAAQAWLDARPNRPTGYGCPEAYARECAELAEAEAAHKAEGEAYAAARAAEEAEAAEAARFNVWDFDVSPAGRVDFHAH</sequence>
<proteinExistence type="predicted"/>
<protein>
    <submittedName>
        <fullName evidence="1">Uncharacterized protein</fullName>
    </submittedName>
</protein>
<gene>
    <name evidence="1" type="ORF">DOMOVOI_00010</name>
</gene>
<accession>A0A9E7MPH1</accession>
<name>A0A9E7MPH1_9CAUD</name>